<dbReference type="GO" id="GO:0005886">
    <property type="term" value="C:plasma membrane"/>
    <property type="evidence" value="ECO:0007669"/>
    <property type="project" value="UniProtKB-SubCell"/>
</dbReference>
<feature type="transmembrane region" description="Helical" evidence="10">
    <location>
        <begin position="331"/>
        <end position="351"/>
    </location>
</feature>
<protein>
    <recommendedName>
        <fullName evidence="9">Teichoic acid D-alanyltransferase</fullName>
        <ecNumber evidence="9">2.3.1.-</ecNumber>
    </recommendedName>
</protein>
<dbReference type="STRING" id="1329250.WOSG25_070880"/>
<dbReference type="InterPro" id="IPR024024">
    <property type="entry name" value="DltB"/>
</dbReference>
<gene>
    <name evidence="11" type="primary">dltB</name>
    <name evidence="11" type="ORF">WOSG25_070880</name>
</gene>
<reference evidence="12" key="1">
    <citation type="journal article" date="2014" name="Genome Announc.">
        <title>Draft genome sequence of Weissella oryzae SG25T, isolated from fermented rice grains.</title>
        <authorList>
            <person name="Tanizawa Y."/>
            <person name="Fujisawa T."/>
            <person name="Mochizuki T."/>
            <person name="Kaminuma E."/>
            <person name="Suzuki Y."/>
            <person name="Nakamura Y."/>
            <person name="Tohno M."/>
        </authorList>
    </citation>
    <scope>NUCLEOTIDE SEQUENCE [LARGE SCALE GENOMIC DNA]</scope>
    <source>
        <strain evidence="12">DSM 25784 / JCM 18191 / LMG 30913 / SG25</strain>
    </source>
</reference>
<keyword evidence="4 9" id="KW-0808">Transferase</keyword>
<keyword evidence="5 10" id="KW-0812">Transmembrane</keyword>
<dbReference type="GO" id="GO:0016746">
    <property type="term" value="F:acyltransferase activity"/>
    <property type="evidence" value="ECO:0007669"/>
    <property type="project" value="UniProtKB-KW"/>
</dbReference>
<dbReference type="InterPro" id="IPR051085">
    <property type="entry name" value="MB_O-acyltransferase"/>
</dbReference>
<evidence type="ECO:0000256" key="6">
    <source>
        <dbReference type="ARBA" id="ARBA00022989"/>
    </source>
</evidence>
<dbReference type="Pfam" id="PF03062">
    <property type="entry name" value="MBOAT"/>
    <property type="match status" value="1"/>
</dbReference>
<comment type="function">
    <text evidence="9">O-acyltransferase that catalyzes D-alanylation of both teichoic acid and lipoteichoic acid (LTA). D-alanylation of LTA plays an important role in modulating the properties of the cell wall in Gram-positive bacteria, influencing the net charge of the cell wall. Catalyzes D-alanylation from DltC carrier protein.</text>
</comment>
<dbReference type="AlphaFoldDB" id="A0A069D177"/>
<evidence type="ECO:0000256" key="7">
    <source>
        <dbReference type="ARBA" id="ARBA00023136"/>
    </source>
</evidence>
<feature type="transmembrane region" description="Helical" evidence="10">
    <location>
        <begin position="82"/>
        <end position="104"/>
    </location>
</feature>
<keyword evidence="7 9" id="KW-0472">Membrane</keyword>
<comment type="similarity">
    <text evidence="2 9">Belongs to the membrane-bound acyltransferase family.</text>
</comment>
<evidence type="ECO:0000256" key="1">
    <source>
        <dbReference type="ARBA" id="ARBA00004651"/>
    </source>
</evidence>
<dbReference type="EC" id="2.3.1.-" evidence="9"/>
<comment type="pathway">
    <text evidence="9">Cell wall biogenesis; lipoteichoic acid biosynthesis.</text>
</comment>
<feature type="transmembrane region" description="Helical" evidence="10">
    <location>
        <begin position="7"/>
        <end position="25"/>
    </location>
</feature>
<name>A0A069D177_WEIOS</name>
<feature type="transmembrane region" description="Helical" evidence="10">
    <location>
        <begin position="31"/>
        <end position="61"/>
    </location>
</feature>
<dbReference type="GO" id="GO:0070395">
    <property type="term" value="P:lipoteichoic acid biosynthetic process"/>
    <property type="evidence" value="ECO:0007669"/>
    <property type="project" value="UniProtKB-UniRule"/>
</dbReference>
<dbReference type="PANTHER" id="PTHR13285">
    <property type="entry name" value="ACYLTRANSFERASE"/>
    <property type="match status" value="1"/>
</dbReference>
<feature type="transmembrane region" description="Helical" evidence="10">
    <location>
        <begin position="229"/>
        <end position="253"/>
    </location>
</feature>
<evidence type="ECO:0000256" key="5">
    <source>
        <dbReference type="ARBA" id="ARBA00022692"/>
    </source>
</evidence>
<evidence type="ECO:0000256" key="2">
    <source>
        <dbReference type="ARBA" id="ARBA00010323"/>
    </source>
</evidence>
<dbReference type="eggNOG" id="COG1696">
    <property type="taxonomic scope" value="Bacteria"/>
</dbReference>
<accession>A0A069D177</accession>
<dbReference type="PIRSF" id="PIRSF500216">
    <property type="entry name" value="DltB"/>
    <property type="match status" value="1"/>
</dbReference>
<evidence type="ECO:0000313" key="11">
    <source>
        <dbReference type="EMBL" id="GAK31111.1"/>
    </source>
</evidence>
<evidence type="ECO:0000313" key="12">
    <source>
        <dbReference type="Proteomes" id="UP000030643"/>
    </source>
</evidence>
<keyword evidence="12" id="KW-1185">Reference proteome</keyword>
<feature type="transmembrane region" description="Helical" evidence="10">
    <location>
        <begin position="186"/>
        <end position="208"/>
    </location>
</feature>
<dbReference type="PIRSF" id="PIRSF016636">
    <property type="entry name" value="AlgI_DltB"/>
    <property type="match status" value="1"/>
</dbReference>
<keyword evidence="6 10" id="KW-1133">Transmembrane helix</keyword>
<organism evidence="11 12">
    <name type="scientific">Weissella oryzae (strain DSM 25784 / JCM 18191 / LMG 30913 / SG25)</name>
    <dbReference type="NCBI Taxonomy" id="1329250"/>
    <lineage>
        <taxon>Bacteria</taxon>
        <taxon>Bacillati</taxon>
        <taxon>Bacillota</taxon>
        <taxon>Bacilli</taxon>
        <taxon>Lactobacillales</taxon>
        <taxon>Lactobacillaceae</taxon>
        <taxon>Weissella</taxon>
    </lineage>
</organism>
<dbReference type="PANTHER" id="PTHR13285:SF23">
    <property type="entry name" value="TEICHOIC ACID D-ALANYLTRANSFERASE"/>
    <property type="match status" value="1"/>
</dbReference>
<dbReference type="NCBIfam" id="TIGR04091">
    <property type="entry name" value="LTA_dltB"/>
    <property type="match status" value="1"/>
</dbReference>
<proteinExistence type="inferred from homology"/>
<keyword evidence="8 9" id="KW-0012">Acyltransferase</keyword>
<dbReference type="InterPro" id="IPR024194">
    <property type="entry name" value="Ac/AlaTfrase_AlgI/DltB"/>
</dbReference>
<keyword evidence="3 9" id="KW-1003">Cell membrane</keyword>
<comment type="subcellular location">
    <subcellularLocation>
        <location evidence="1">Cell membrane</location>
        <topology evidence="1">Multi-pass membrane protein</topology>
    </subcellularLocation>
</comment>
<dbReference type="UniPathway" id="UPA00556"/>
<feature type="transmembrane region" description="Helical" evidence="10">
    <location>
        <begin position="363"/>
        <end position="387"/>
    </location>
</feature>
<dbReference type="OrthoDB" id="9805788at2"/>
<feature type="transmembrane region" description="Helical" evidence="10">
    <location>
        <begin position="306"/>
        <end position="325"/>
    </location>
</feature>
<evidence type="ECO:0000256" key="10">
    <source>
        <dbReference type="SAM" id="Phobius"/>
    </source>
</evidence>
<evidence type="ECO:0000256" key="3">
    <source>
        <dbReference type="ARBA" id="ARBA00022475"/>
    </source>
</evidence>
<dbReference type="InterPro" id="IPR004299">
    <property type="entry name" value="MBOAT_fam"/>
</dbReference>
<evidence type="ECO:0000256" key="4">
    <source>
        <dbReference type="ARBA" id="ARBA00022679"/>
    </source>
</evidence>
<feature type="transmembrane region" description="Helical" evidence="10">
    <location>
        <begin position="110"/>
        <end position="130"/>
    </location>
</feature>
<evidence type="ECO:0000256" key="9">
    <source>
        <dbReference type="PIRNR" id="PIRNR016636"/>
    </source>
</evidence>
<dbReference type="Proteomes" id="UP000030643">
    <property type="component" value="Unassembled WGS sequence"/>
</dbReference>
<evidence type="ECO:0000256" key="8">
    <source>
        <dbReference type="ARBA" id="ARBA00023315"/>
    </source>
</evidence>
<dbReference type="RefSeq" id="WP_027699142.1">
    <property type="nucleotide sequence ID" value="NZ_DF820490.1"/>
</dbReference>
<sequence>MQPYSTPYYFIILGLALIPLIIALLNGKKLMWYQVLISIGFLAWSFAGSITVWALLGYGVYQTILVKGYEYYRVQQQKNNTLIFYLAVLLAILPLTVVKVTPVINPTQPSSIIGFLGISYLTFKVVNVVIELRDDLIHKVPLRQFVYFLYFFPTISSGPIDRFRRFEKEYQKPTVDNYEDLLSKGILRIFLGFLYKFIIGHLIVTYFLHQVAIDATVNPSFINMLGAMYGYGLYLFFDFAGYSFFAIGLSNLMGYDMPINFNKPFISKNIKDFWNRWHMTLSFWFRDFVYMRLVKTIMVHRWSKNRVFISNVSYVALFGLMGLWHGLTWYYIAYGLYHAGLMIGYDAWIRFKKRHHIKIPSNIWTNSLSIFITFNAVFIGFLLFSGIPNDAIMHYFDGHSPLPNF</sequence>
<dbReference type="EMBL" id="DF820490">
    <property type="protein sequence ID" value="GAK31111.1"/>
    <property type="molecule type" value="Genomic_DNA"/>
</dbReference>